<proteinExistence type="inferred from homology"/>
<evidence type="ECO:0000256" key="3">
    <source>
        <dbReference type="ARBA" id="ARBA00022723"/>
    </source>
</evidence>
<gene>
    <name evidence="9" type="ORF">BDV38DRAFT_283855</name>
</gene>
<sequence>MKFLRSFLVLLSALQLIAGWGDLGHRTVAYLAQKYLNDEGTHLVQNILRTNNNDDISDAAVWADRIKFRRPSTRPWHFIDAQDNPPNSCSVTYESDCNSGCVVSAIKNMTERVNDPSLDSVQRVEALRFLIHFIGDIHQPLHNEALARGGNDIIVKFDHRRENLHGIWDTDIPHKMNGIGHNLKHNNERAAAANWAAKLFQLNALRPLQAECSNIQKPLECSMLWARETNRLNCYFVLNNGIDWLKQNDLGGEYFDAAALIVNEQILKAGIRLAAWLNALGSATSPSTQPLFIQP</sequence>
<evidence type="ECO:0000256" key="4">
    <source>
        <dbReference type="ARBA" id="ARBA00022759"/>
    </source>
</evidence>
<dbReference type="CDD" id="cd11010">
    <property type="entry name" value="S1-P1_nuclease"/>
    <property type="match status" value="1"/>
</dbReference>
<keyword evidence="8" id="KW-0732">Signal</keyword>
<dbReference type="Proteomes" id="UP000325672">
    <property type="component" value="Unassembled WGS sequence"/>
</dbReference>
<dbReference type="SUPFAM" id="SSF48537">
    <property type="entry name" value="Phospholipase C/P1 nuclease"/>
    <property type="match status" value="1"/>
</dbReference>
<dbReference type="GO" id="GO:0006308">
    <property type="term" value="P:DNA catabolic process"/>
    <property type="evidence" value="ECO:0007669"/>
    <property type="project" value="InterPro"/>
</dbReference>
<evidence type="ECO:0000256" key="7">
    <source>
        <dbReference type="ARBA" id="ARBA00023180"/>
    </source>
</evidence>
<evidence type="ECO:0000256" key="8">
    <source>
        <dbReference type="SAM" id="SignalP"/>
    </source>
</evidence>
<organism evidence="9 10">
    <name type="scientific">Aspergillus pseudotamarii</name>
    <dbReference type="NCBI Taxonomy" id="132259"/>
    <lineage>
        <taxon>Eukaryota</taxon>
        <taxon>Fungi</taxon>
        <taxon>Dikarya</taxon>
        <taxon>Ascomycota</taxon>
        <taxon>Pezizomycotina</taxon>
        <taxon>Eurotiomycetes</taxon>
        <taxon>Eurotiomycetidae</taxon>
        <taxon>Eurotiales</taxon>
        <taxon>Aspergillaceae</taxon>
        <taxon>Aspergillus</taxon>
        <taxon>Aspergillus subgen. Circumdati</taxon>
    </lineage>
</organism>
<dbReference type="EMBL" id="ML743583">
    <property type="protein sequence ID" value="KAE8136641.1"/>
    <property type="molecule type" value="Genomic_DNA"/>
</dbReference>
<keyword evidence="6" id="KW-1015">Disulfide bond</keyword>
<evidence type="ECO:0000256" key="6">
    <source>
        <dbReference type="ARBA" id="ARBA00023157"/>
    </source>
</evidence>
<keyword evidence="3" id="KW-0479">Metal-binding</keyword>
<keyword evidence="10" id="KW-1185">Reference proteome</keyword>
<dbReference type="InterPro" id="IPR003154">
    <property type="entry name" value="S1/P1nuclease"/>
</dbReference>
<dbReference type="GO" id="GO:0003676">
    <property type="term" value="F:nucleic acid binding"/>
    <property type="evidence" value="ECO:0007669"/>
    <property type="project" value="InterPro"/>
</dbReference>
<comment type="similarity">
    <text evidence="1">Belongs to the nuclease type I family.</text>
</comment>
<dbReference type="PANTHER" id="PTHR33146">
    <property type="entry name" value="ENDONUCLEASE 4"/>
    <property type="match status" value="1"/>
</dbReference>
<protein>
    <submittedName>
        <fullName evidence="9">S1/P1 nuclease</fullName>
    </submittedName>
</protein>
<keyword evidence="4" id="KW-0255">Endonuclease</keyword>
<accession>A0A5N6SS73</accession>
<name>A0A5N6SS73_ASPPS</name>
<evidence type="ECO:0000256" key="2">
    <source>
        <dbReference type="ARBA" id="ARBA00022722"/>
    </source>
</evidence>
<dbReference type="Gene3D" id="1.10.575.10">
    <property type="entry name" value="P1 Nuclease"/>
    <property type="match status" value="1"/>
</dbReference>
<dbReference type="GO" id="GO:0004519">
    <property type="term" value="F:endonuclease activity"/>
    <property type="evidence" value="ECO:0007669"/>
    <property type="project" value="UniProtKB-KW"/>
</dbReference>
<feature type="chain" id="PRO_5024897084" evidence="8">
    <location>
        <begin position="20"/>
        <end position="295"/>
    </location>
</feature>
<dbReference type="GO" id="GO:0016788">
    <property type="term" value="F:hydrolase activity, acting on ester bonds"/>
    <property type="evidence" value="ECO:0007669"/>
    <property type="project" value="InterPro"/>
</dbReference>
<dbReference type="InterPro" id="IPR008947">
    <property type="entry name" value="PLipase_C/P1_nuclease_dom_sf"/>
</dbReference>
<dbReference type="OrthoDB" id="441446at2759"/>
<evidence type="ECO:0000313" key="9">
    <source>
        <dbReference type="EMBL" id="KAE8136641.1"/>
    </source>
</evidence>
<evidence type="ECO:0000256" key="5">
    <source>
        <dbReference type="ARBA" id="ARBA00022801"/>
    </source>
</evidence>
<keyword evidence="2" id="KW-0540">Nuclease</keyword>
<dbReference type="RefSeq" id="XP_031912704.1">
    <property type="nucleotide sequence ID" value="XM_032060124.1"/>
</dbReference>
<dbReference type="GO" id="GO:0046872">
    <property type="term" value="F:metal ion binding"/>
    <property type="evidence" value="ECO:0007669"/>
    <property type="project" value="UniProtKB-KW"/>
</dbReference>
<dbReference type="Pfam" id="PF02265">
    <property type="entry name" value="S1-P1_nuclease"/>
    <property type="match status" value="1"/>
</dbReference>
<keyword evidence="5" id="KW-0378">Hydrolase</keyword>
<feature type="signal peptide" evidence="8">
    <location>
        <begin position="1"/>
        <end position="19"/>
    </location>
</feature>
<evidence type="ECO:0000256" key="1">
    <source>
        <dbReference type="ARBA" id="ARBA00009547"/>
    </source>
</evidence>
<evidence type="ECO:0000313" key="10">
    <source>
        <dbReference type="Proteomes" id="UP000325672"/>
    </source>
</evidence>
<dbReference type="AlphaFoldDB" id="A0A5N6SS73"/>
<keyword evidence="7" id="KW-0325">Glycoprotein</keyword>
<dbReference type="GeneID" id="43644334"/>
<dbReference type="PANTHER" id="PTHR33146:SF26">
    <property type="entry name" value="ENDONUCLEASE 4"/>
    <property type="match status" value="1"/>
</dbReference>
<reference evidence="9 10" key="1">
    <citation type="submission" date="2019-04" db="EMBL/GenBank/DDBJ databases">
        <title>Friends and foes A comparative genomics study of 23 Aspergillus species from section Flavi.</title>
        <authorList>
            <consortium name="DOE Joint Genome Institute"/>
            <person name="Kjaerbolling I."/>
            <person name="Vesth T."/>
            <person name="Frisvad J.C."/>
            <person name="Nybo J.L."/>
            <person name="Theobald S."/>
            <person name="Kildgaard S."/>
            <person name="Isbrandt T."/>
            <person name="Kuo A."/>
            <person name="Sato A."/>
            <person name="Lyhne E.K."/>
            <person name="Kogle M.E."/>
            <person name="Wiebenga A."/>
            <person name="Kun R.S."/>
            <person name="Lubbers R.J."/>
            <person name="Makela M.R."/>
            <person name="Barry K."/>
            <person name="Chovatia M."/>
            <person name="Clum A."/>
            <person name="Daum C."/>
            <person name="Haridas S."/>
            <person name="He G."/>
            <person name="LaButti K."/>
            <person name="Lipzen A."/>
            <person name="Mondo S."/>
            <person name="Riley R."/>
            <person name="Salamov A."/>
            <person name="Simmons B.A."/>
            <person name="Magnuson J.K."/>
            <person name="Henrissat B."/>
            <person name="Mortensen U.H."/>
            <person name="Larsen T.O."/>
            <person name="Devries R.P."/>
            <person name="Grigoriev I.V."/>
            <person name="Machida M."/>
            <person name="Baker S.E."/>
            <person name="Andersen M.R."/>
        </authorList>
    </citation>
    <scope>NUCLEOTIDE SEQUENCE [LARGE SCALE GENOMIC DNA]</scope>
    <source>
        <strain evidence="9 10">CBS 117625</strain>
    </source>
</reference>